<evidence type="ECO:0000313" key="3">
    <source>
        <dbReference type="Proteomes" id="UP000321518"/>
    </source>
</evidence>
<name>A0A511KHT2_RHOTO</name>
<feature type="region of interest" description="Disordered" evidence="1">
    <location>
        <begin position="91"/>
        <end position="125"/>
    </location>
</feature>
<proteinExistence type="predicted"/>
<evidence type="ECO:0000256" key="1">
    <source>
        <dbReference type="SAM" id="MobiDB-lite"/>
    </source>
</evidence>
<dbReference type="Proteomes" id="UP000321518">
    <property type="component" value="Unassembled WGS sequence"/>
</dbReference>
<accession>A0A511KHT2</accession>
<dbReference type="AlphaFoldDB" id="A0A511KHT2"/>
<dbReference type="EMBL" id="BJWK01000009">
    <property type="protein sequence ID" value="GEM09939.1"/>
    <property type="molecule type" value="Genomic_DNA"/>
</dbReference>
<feature type="compositionally biased region" description="Basic and acidic residues" evidence="1">
    <location>
        <begin position="100"/>
        <end position="110"/>
    </location>
</feature>
<organism evidence="2 3">
    <name type="scientific">Rhodotorula toruloides</name>
    <name type="common">Yeast</name>
    <name type="synonym">Rhodosporidium toruloides</name>
    <dbReference type="NCBI Taxonomy" id="5286"/>
    <lineage>
        <taxon>Eukaryota</taxon>
        <taxon>Fungi</taxon>
        <taxon>Dikarya</taxon>
        <taxon>Basidiomycota</taxon>
        <taxon>Pucciniomycotina</taxon>
        <taxon>Microbotryomycetes</taxon>
        <taxon>Sporidiobolales</taxon>
        <taxon>Sporidiobolaceae</taxon>
        <taxon>Rhodotorula</taxon>
    </lineage>
</organism>
<reference evidence="2 3" key="1">
    <citation type="submission" date="2019-07" db="EMBL/GenBank/DDBJ databases">
        <title>Rhodotorula toruloides NBRC10032 genome sequencing.</title>
        <authorList>
            <person name="Shida Y."/>
            <person name="Takaku H."/>
            <person name="Ogasawara W."/>
            <person name="Mori K."/>
        </authorList>
    </citation>
    <scope>NUCLEOTIDE SEQUENCE [LARGE SCALE GENOMIC DNA]</scope>
    <source>
        <strain evidence="2 3">NBRC10032</strain>
    </source>
</reference>
<evidence type="ECO:0000313" key="2">
    <source>
        <dbReference type="EMBL" id="GEM09939.1"/>
    </source>
</evidence>
<comment type="caution">
    <text evidence="2">The sequence shown here is derived from an EMBL/GenBank/DDBJ whole genome shotgun (WGS) entry which is preliminary data.</text>
</comment>
<protein>
    <submittedName>
        <fullName evidence="2">Uncharacterized protein</fullName>
    </submittedName>
</protein>
<sequence length="125" mass="14371">MTLVFGEFYQLADRGWSNLPESLVHKQQQGTLPAMISVWRIRQVVFALVYAITEDDEVVNLSDYRDPTAPAYPTRKAVVDFILDFGCEEAEANRNRKPAPKLEEAQRVRDATPISPYWAQPERPY</sequence>
<gene>
    <name evidence="2" type="ORF">Rt10032_c09g3956</name>
</gene>